<evidence type="ECO:0000256" key="4">
    <source>
        <dbReference type="RuleBase" id="RU361185"/>
    </source>
</evidence>
<evidence type="ECO:0000313" key="10">
    <source>
        <dbReference type="Proteomes" id="UP000000768"/>
    </source>
</evidence>
<evidence type="ECO:0008006" key="11">
    <source>
        <dbReference type="Google" id="ProtNLM"/>
    </source>
</evidence>
<evidence type="ECO:0000256" key="2">
    <source>
        <dbReference type="ARBA" id="ARBA00022801"/>
    </source>
</evidence>
<dbReference type="PANTHER" id="PTHR22762:SF161">
    <property type="entry name" value="OS07G0421300 PROTEIN"/>
    <property type="match status" value="1"/>
</dbReference>
<feature type="domain" description="Glycosyl hydrolase family 31 C-terminal" evidence="8">
    <location>
        <begin position="537"/>
        <end position="593"/>
    </location>
</feature>
<dbReference type="InterPro" id="IPR013780">
    <property type="entry name" value="Glyco_hydro_b"/>
</dbReference>
<dbReference type="GO" id="GO:0005975">
    <property type="term" value="P:carbohydrate metabolic process"/>
    <property type="evidence" value="ECO:0007669"/>
    <property type="project" value="InterPro"/>
</dbReference>
<dbReference type="SUPFAM" id="SSF51445">
    <property type="entry name" value="(Trans)glycosidases"/>
    <property type="match status" value="1"/>
</dbReference>
<dbReference type="Pfam" id="PF13802">
    <property type="entry name" value="Gal_mutarotas_2"/>
    <property type="match status" value="1"/>
</dbReference>
<dbReference type="eggNOG" id="KOG1066">
    <property type="taxonomic scope" value="Eukaryota"/>
</dbReference>
<dbReference type="InterPro" id="IPR030458">
    <property type="entry name" value="Glyco_hydro_31_AS"/>
</dbReference>
<dbReference type="EMBL" id="CM000761">
    <property type="protein sequence ID" value="OQU88897.1"/>
    <property type="molecule type" value="Genomic_DNA"/>
</dbReference>
<protein>
    <recommendedName>
        <fullName evidence="11">Glycoside hydrolase family 31 N-terminal domain-containing protein</fullName>
    </recommendedName>
</protein>
<dbReference type="InterPro" id="IPR033403">
    <property type="entry name" value="DUF5110"/>
</dbReference>
<dbReference type="GO" id="GO:0004553">
    <property type="term" value="F:hydrolase activity, hydrolyzing O-glycosyl compounds"/>
    <property type="evidence" value="ECO:0000318"/>
    <property type="project" value="GO_Central"/>
</dbReference>
<evidence type="ECO:0000256" key="1">
    <source>
        <dbReference type="ARBA" id="ARBA00007806"/>
    </source>
</evidence>
<feature type="domain" description="Glycoside hydrolase family 31 TIM barrel" evidence="5">
    <location>
        <begin position="285"/>
        <end position="507"/>
    </location>
</feature>
<dbReference type="Gene3D" id="3.20.20.80">
    <property type="entry name" value="Glycosidases"/>
    <property type="match status" value="2"/>
</dbReference>
<evidence type="ECO:0000256" key="3">
    <source>
        <dbReference type="ARBA" id="ARBA00023295"/>
    </source>
</evidence>
<keyword evidence="3 4" id="KW-0326">Glycosidase</keyword>
<dbReference type="Pfam" id="PF01055">
    <property type="entry name" value="Glyco_hydro_31_2nd"/>
    <property type="match status" value="1"/>
</dbReference>
<evidence type="ECO:0000313" key="9">
    <source>
        <dbReference type="EMBL" id="OQU88897.1"/>
    </source>
</evidence>
<dbReference type="CDD" id="cd14752">
    <property type="entry name" value="GH31_N"/>
    <property type="match status" value="1"/>
</dbReference>
<keyword evidence="2 4" id="KW-0378">Hydrolase</keyword>
<dbReference type="Gene3D" id="2.60.40.1760">
    <property type="entry name" value="glycosyl hydrolase (family 31)"/>
    <property type="match status" value="1"/>
</dbReference>
<dbReference type="InterPro" id="IPR000322">
    <property type="entry name" value="Glyco_hydro_31_TIM"/>
</dbReference>
<evidence type="ECO:0000259" key="6">
    <source>
        <dbReference type="Pfam" id="PF13802"/>
    </source>
</evidence>
<proteinExistence type="inferred from homology"/>
<dbReference type="Gramene" id="OQU88897">
    <property type="protein sequence ID" value="OQU88897"/>
    <property type="gene ID" value="SORBI_3002G117900"/>
</dbReference>
<dbReference type="InterPro" id="IPR017853">
    <property type="entry name" value="GH"/>
</dbReference>
<dbReference type="InterPro" id="IPR048395">
    <property type="entry name" value="Glyco_hydro_31_C"/>
</dbReference>
<evidence type="ECO:0000259" key="7">
    <source>
        <dbReference type="Pfam" id="PF17137"/>
    </source>
</evidence>
<organism evidence="9 10">
    <name type="scientific">Sorghum bicolor</name>
    <name type="common">Sorghum</name>
    <name type="synonym">Sorghum vulgare</name>
    <dbReference type="NCBI Taxonomy" id="4558"/>
    <lineage>
        <taxon>Eukaryota</taxon>
        <taxon>Viridiplantae</taxon>
        <taxon>Streptophyta</taxon>
        <taxon>Embryophyta</taxon>
        <taxon>Tracheophyta</taxon>
        <taxon>Spermatophyta</taxon>
        <taxon>Magnoliopsida</taxon>
        <taxon>Liliopsida</taxon>
        <taxon>Poales</taxon>
        <taxon>Poaceae</taxon>
        <taxon>PACMAD clade</taxon>
        <taxon>Panicoideae</taxon>
        <taxon>Andropogonodae</taxon>
        <taxon>Andropogoneae</taxon>
        <taxon>Sorghinae</taxon>
        <taxon>Sorghum</taxon>
    </lineage>
</organism>
<keyword evidence="10" id="KW-1185">Reference proteome</keyword>
<dbReference type="STRING" id="4558.A0A1W0W3E5"/>
<dbReference type="SUPFAM" id="SSF74650">
    <property type="entry name" value="Galactose mutarotase-like"/>
    <property type="match status" value="1"/>
</dbReference>
<dbReference type="Pfam" id="PF21365">
    <property type="entry name" value="Glyco_hydro_31_3rd"/>
    <property type="match status" value="1"/>
</dbReference>
<reference evidence="10" key="2">
    <citation type="journal article" date="2018" name="Plant J.">
        <title>The Sorghum bicolor reference genome: improved assembly, gene annotations, a transcriptome atlas, and signatures of genome organization.</title>
        <authorList>
            <person name="McCormick R.F."/>
            <person name="Truong S.K."/>
            <person name="Sreedasyam A."/>
            <person name="Jenkins J."/>
            <person name="Shu S."/>
            <person name="Sims D."/>
            <person name="Kennedy M."/>
            <person name="Amirebrahimi M."/>
            <person name="Weers B.D."/>
            <person name="McKinley B."/>
            <person name="Mattison A."/>
            <person name="Morishige D.T."/>
            <person name="Grimwood J."/>
            <person name="Schmutz J."/>
            <person name="Mullet J.E."/>
        </authorList>
    </citation>
    <scope>NUCLEOTIDE SEQUENCE [LARGE SCALE GENOMIC DNA]</scope>
    <source>
        <strain evidence="10">cv. BTx623</strain>
    </source>
</reference>
<feature type="domain" description="DUF5110" evidence="7">
    <location>
        <begin position="633"/>
        <end position="699"/>
    </location>
</feature>
<feature type="domain" description="Glycoside hydrolase family 31 N-terminal" evidence="6">
    <location>
        <begin position="171"/>
        <end position="244"/>
    </location>
</feature>
<sequence>MRVGFSKDLRLCSQSLASFKNPSRVARSLNKHESTQAKQRRGWLLLLLLLQDEQDTMLASRRLHAYANHTAAALVASASASASATTNADGRHARARERPAGRMAAAAGDMVWVRVLEEGVFRFDASEAARAAAGPSLSFADPRRREVPREGSDAPAVLPTCEVVGGVQKVVVKLPSGTSFYGTGEASGPLERTGKQVFTWNTDAWAYGPGTTSLYQSHPWVLAVLPDGKALGVLADTTMPCEIDLRQESTIKFSVSSAYPVITFGPLNTPAEVITSLSHAIGTVSMPPKWSLGYHQCRYSYMSSEKVLKVVRTFREKGIPCDVIWMDIDYMDGFRCFTFDSNRFYNPKSMVDDLHSIGCKAIWMLDPGIKNEEGYFVCESGSEMDVWVQKADGSPFIGKVWPGDCVFPDFTSKRARAWWASLVRDFITNGVDGIWNDMNEPAVADVYGMLMARSTYEGMVLADASKRPFVLTRAGFIGSQRYAATWTGDNMSTWEHLHMSLSMILQLCEEVCRLALLRRYRLLPHIYTLFYHSHTKGIPVATPVFFADPQDIDLRKVETSFLLGPLLVCASTVPNKGAHECAHILPKGIWLPFDFLDSHPDLPVLYLQGGAILPIGLPIQHVGEASLEDDMSLIIALDENGKAEGVLFEDAGDGYAFTEGDYLLTYYIAELHSSVVTVKVLKSEGSWKRPKRNLKINILVGGSAMISTDGVDGEEIHLTMPSESEVSSLIATSELEHKKRFGMIQAIPDIDEPSV</sequence>
<dbReference type="InterPro" id="IPR025887">
    <property type="entry name" value="Glyco_hydro_31_N_dom"/>
</dbReference>
<dbReference type="Pfam" id="PF17137">
    <property type="entry name" value="DUF5110"/>
    <property type="match status" value="1"/>
</dbReference>
<dbReference type="InterPro" id="IPR011013">
    <property type="entry name" value="Gal_mutarotase_sf_dom"/>
</dbReference>
<name>A0A1W0W3E5_SORBI</name>
<dbReference type="GO" id="GO:0030246">
    <property type="term" value="F:carbohydrate binding"/>
    <property type="evidence" value="ECO:0007669"/>
    <property type="project" value="InterPro"/>
</dbReference>
<evidence type="ECO:0000259" key="8">
    <source>
        <dbReference type="Pfam" id="PF21365"/>
    </source>
</evidence>
<accession>A0A1W0W3E5</accession>
<dbReference type="Gene3D" id="2.60.40.1180">
    <property type="entry name" value="Golgi alpha-mannosidase II"/>
    <property type="match status" value="2"/>
</dbReference>
<comment type="similarity">
    <text evidence="1 4">Belongs to the glycosyl hydrolase 31 family.</text>
</comment>
<reference evidence="9 10" key="1">
    <citation type="journal article" date="2009" name="Nature">
        <title>The Sorghum bicolor genome and the diversification of grasses.</title>
        <authorList>
            <person name="Paterson A.H."/>
            <person name="Bowers J.E."/>
            <person name="Bruggmann R."/>
            <person name="Dubchak I."/>
            <person name="Grimwood J."/>
            <person name="Gundlach H."/>
            <person name="Haberer G."/>
            <person name="Hellsten U."/>
            <person name="Mitros T."/>
            <person name="Poliakov A."/>
            <person name="Schmutz J."/>
            <person name="Spannagl M."/>
            <person name="Tang H."/>
            <person name="Wang X."/>
            <person name="Wicker T."/>
            <person name="Bharti A.K."/>
            <person name="Chapman J."/>
            <person name="Feltus F.A."/>
            <person name="Gowik U."/>
            <person name="Grigoriev I.V."/>
            <person name="Lyons E."/>
            <person name="Maher C.A."/>
            <person name="Martis M."/>
            <person name="Narechania A."/>
            <person name="Otillar R.P."/>
            <person name="Penning B.W."/>
            <person name="Salamov A.A."/>
            <person name="Wang Y."/>
            <person name="Zhang L."/>
            <person name="Carpita N.C."/>
            <person name="Freeling M."/>
            <person name="Gingle A.R."/>
            <person name="Hash C.T."/>
            <person name="Keller B."/>
            <person name="Klein P."/>
            <person name="Kresovich S."/>
            <person name="McCann M.C."/>
            <person name="Ming R."/>
            <person name="Peterson D.G."/>
            <person name="Mehboob-ur-Rahman"/>
            <person name="Ware D."/>
            <person name="Westhoff P."/>
            <person name="Mayer K.F."/>
            <person name="Messing J."/>
            <person name="Rokhsar D.S."/>
        </authorList>
    </citation>
    <scope>NUCLEOTIDE SEQUENCE [LARGE SCALE GENOMIC DNA]</scope>
    <source>
        <strain evidence="10">cv. BTx623</strain>
    </source>
</reference>
<evidence type="ECO:0000259" key="5">
    <source>
        <dbReference type="Pfam" id="PF01055"/>
    </source>
</evidence>
<gene>
    <name evidence="9" type="ORF">SORBI_3002G117900</name>
</gene>
<dbReference type="PANTHER" id="PTHR22762">
    <property type="entry name" value="ALPHA-GLUCOSIDASE"/>
    <property type="match status" value="1"/>
</dbReference>
<dbReference type="AlphaFoldDB" id="A0A1W0W3E5"/>
<dbReference type="Proteomes" id="UP000000768">
    <property type="component" value="Chromosome 2"/>
</dbReference>
<dbReference type="PROSITE" id="PS00129">
    <property type="entry name" value="GLYCOSYL_HYDROL_F31_1"/>
    <property type="match status" value="1"/>
</dbReference>
<dbReference type="InParanoid" id="A0A1W0W3E5"/>